<keyword evidence="4" id="KW-1185">Reference proteome</keyword>
<dbReference type="EMBL" id="CAOQHR010000002">
    <property type="protein sequence ID" value="CAI6301896.1"/>
    <property type="molecule type" value="Genomic_DNA"/>
</dbReference>
<proteinExistence type="predicted"/>
<feature type="compositionally biased region" description="Basic residues" evidence="1">
    <location>
        <begin position="17"/>
        <end position="29"/>
    </location>
</feature>
<evidence type="ECO:0000256" key="2">
    <source>
        <dbReference type="SAM" id="Phobius"/>
    </source>
</evidence>
<feature type="region of interest" description="Disordered" evidence="1">
    <location>
        <begin position="14"/>
        <end position="48"/>
    </location>
</feature>
<accession>A0A9W4XIL3</accession>
<dbReference type="Proteomes" id="UP001152607">
    <property type="component" value="Unassembled WGS sequence"/>
</dbReference>
<reference evidence="3" key="1">
    <citation type="submission" date="2023-01" db="EMBL/GenBank/DDBJ databases">
        <authorList>
            <person name="Van Ghelder C."/>
            <person name="Rancurel C."/>
        </authorList>
    </citation>
    <scope>NUCLEOTIDE SEQUENCE</scope>
    <source>
        <strain evidence="3">CNCM I-4278</strain>
    </source>
</reference>
<feature type="region of interest" description="Disordered" evidence="1">
    <location>
        <begin position="68"/>
        <end position="88"/>
    </location>
</feature>
<sequence>MEALPRASLLTYFRPTSSRRARRTSRYYRRPPPPYSAHSTRSSLLPSIPEVDPERFAYADEEARLGSFQESKSNSEYDSDEDEDNDEEQIGTSCGLFEVICFIWIVLTILVWAWSMAVLVKYDHFKATEVQFCLIDDNRDAPLPRAWRYMASNSEKDCTTQIVSLNAPKNGWRLYPDDTILFGDDRSYLPQEESDKKFIDVQLDGPEAEENNVGDDRA</sequence>
<gene>
    <name evidence="3" type="ORF">PDIGIT_LOCUS2869</name>
</gene>
<evidence type="ECO:0000313" key="4">
    <source>
        <dbReference type="Proteomes" id="UP001152607"/>
    </source>
</evidence>
<dbReference type="OrthoDB" id="3683032at2759"/>
<keyword evidence="2" id="KW-0812">Transmembrane</keyword>
<organism evidence="3 4">
    <name type="scientific">Periconia digitata</name>
    <dbReference type="NCBI Taxonomy" id="1303443"/>
    <lineage>
        <taxon>Eukaryota</taxon>
        <taxon>Fungi</taxon>
        <taxon>Dikarya</taxon>
        <taxon>Ascomycota</taxon>
        <taxon>Pezizomycotina</taxon>
        <taxon>Dothideomycetes</taxon>
        <taxon>Pleosporomycetidae</taxon>
        <taxon>Pleosporales</taxon>
        <taxon>Massarineae</taxon>
        <taxon>Periconiaceae</taxon>
        <taxon>Periconia</taxon>
    </lineage>
</organism>
<feature type="transmembrane region" description="Helical" evidence="2">
    <location>
        <begin position="102"/>
        <end position="120"/>
    </location>
</feature>
<keyword evidence="2" id="KW-0472">Membrane</keyword>
<protein>
    <submittedName>
        <fullName evidence="3">Uncharacterized protein</fullName>
    </submittedName>
</protein>
<dbReference type="AlphaFoldDB" id="A0A9W4XIL3"/>
<comment type="caution">
    <text evidence="3">The sequence shown here is derived from an EMBL/GenBank/DDBJ whole genome shotgun (WGS) entry which is preliminary data.</text>
</comment>
<keyword evidence="2" id="KW-1133">Transmembrane helix</keyword>
<evidence type="ECO:0000313" key="3">
    <source>
        <dbReference type="EMBL" id="CAI6301896.1"/>
    </source>
</evidence>
<evidence type="ECO:0000256" key="1">
    <source>
        <dbReference type="SAM" id="MobiDB-lite"/>
    </source>
</evidence>
<feature type="compositionally biased region" description="Acidic residues" evidence="1">
    <location>
        <begin position="77"/>
        <end position="88"/>
    </location>
</feature>
<name>A0A9W4XIL3_9PLEO</name>